<evidence type="ECO:0000313" key="4">
    <source>
        <dbReference type="Proteomes" id="UP001190466"/>
    </source>
</evidence>
<feature type="domain" description="CobW C-terminal" evidence="2">
    <location>
        <begin position="236"/>
        <end position="352"/>
    </location>
</feature>
<evidence type="ECO:0000313" key="3">
    <source>
        <dbReference type="EMBL" id="CAJ1578354.1"/>
    </source>
</evidence>
<evidence type="ECO:0000259" key="2">
    <source>
        <dbReference type="SMART" id="SM00833"/>
    </source>
</evidence>
<dbReference type="Proteomes" id="UP001190466">
    <property type="component" value="Chromosome"/>
</dbReference>
<dbReference type="RefSeq" id="WP_316513506.1">
    <property type="nucleotide sequence ID" value="NZ_OY726395.1"/>
</dbReference>
<feature type="region of interest" description="Disordered" evidence="1">
    <location>
        <begin position="362"/>
        <end position="401"/>
    </location>
</feature>
<dbReference type="InterPro" id="IPR011629">
    <property type="entry name" value="CobW-like_C"/>
</dbReference>
<dbReference type="SUPFAM" id="SSF90002">
    <property type="entry name" value="Hypothetical protein YjiA, C-terminal domain"/>
    <property type="match status" value="1"/>
</dbReference>
<gene>
    <name evidence="3" type="ORF">MU0050_000041</name>
</gene>
<dbReference type="SMART" id="SM00833">
    <property type="entry name" value="CobW_C"/>
    <property type="match status" value="1"/>
</dbReference>
<reference evidence="3 4" key="1">
    <citation type="submission" date="2023-08" db="EMBL/GenBank/DDBJ databases">
        <authorList>
            <person name="Folkvardsen B D."/>
            <person name="Norman A."/>
        </authorList>
    </citation>
    <scope>NUCLEOTIDE SEQUENCE [LARGE SCALE GENOMIC DNA]</scope>
    <source>
        <strain evidence="3 4">Mu0050</strain>
    </source>
</reference>
<dbReference type="PANTHER" id="PTHR43603">
    <property type="entry name" value="COBW DOMAIN-CONTAINING PROTEIN DDB_G0274527"/>
    <property type="match status" value="1"/>
</dbReference>
<keyword evidence="4" id="KW-1185">Reference proteome</keyword>
<protein>
    <submittedName>
        <fullName evidence="3">GTP-binding protein</fullName>
    </submittedName>
</protein>
<dbReference type="Gene3D" id="3.40.50.300">
    <property type="entry name" value="P-loop containing nucleotide triphosphate hydrolases"/>
    <property type="match status" value="1"/>
</dbReference>
<dbReference type="EMBL" id="OY726395">
    <property type="protein sequence ID" value="CAJ1578354.1"/>
    <property type="molecule type" value="Genomic_DNA"/>
</dbReference>
<dbReference type="Pfam" id="PF02492">
    <property type="entry name" value="cobW"/>
    <property type="match status" value="1"/>
</dbReference>
<proteinExistence type="predicted"/>
<evidence type="ECO:0000256" key="1">
    <source>
        <dbReference type="SAM" id="MobiDB-lite"/>
    </source>
</evidence>
<organism evidence="3 4">
    <name type="scientific">[Mycobacterium] wendilense</name>
    <dbReference type="NCBI Taxonomy" id="3064284"/>
    <lineage>
        <taxon>Bacteria</taxon>
        <taxon>Bacillati</taxon>
        <taxon>Actinomycetota</taxon>
        <taxon>Actinomycetes</taxon>
        <taxon>Mycobacteriales</taxon>
        <taxon>Mycobacteriaceae</taxon>
        <taxon>Mycolicibacter</taxon>
    </lineage>
</organism>
<accession>A0ABM9M7V4</accession>
<sequence>MRTPVILVTGQGDTAGATDALLRQPGTVMVEHHLEGHFVRRTVARLQRHVVLKVDEILELAHGCVSCTIRNDLLFLLRTLHHRGDVARIAVRLAPWLEPEPICFAINHVRVQIGPGYPVGPAAADVMIAGVVNCAEAAPWLTQALGDDALPDGRTVAQVVVGQAEFADVLLLDEPAPREAAAVLQRLNPNAATVLNTDRLESALASLDGNSRRGHISDAHAWLLAGAPPLEAAGAVQIIEFASRRPFHPQRLHAALDVLLDGVIRTRGRLWLSSQPDHVMWLESAGGGLHTSDAGKWLAAMSDSERAYIDPDRRALANLLWDDVIGDRHTSMVILVCGAEPTAVLAGLSGALLTDAELSDPDSWSGHADPFGDWHVEPCDAGESDQESERLVNPSSRTRDD</sequence>
<dbReference type="InterPro" id="IPR027417">
    <property type="entry name" value="P-loop_NTPase"/>
</dbReference>
<dbReference type="Pfam" id="PF07683">
    <property type="entry name" value="CobW_C"/>
    <property type="match status" value="1"/>
</dbReference>
<name>A0ABM9M7V4_9MYCO</name>
<dbReference type="InterPro" id="IPR051927">
    <property type="entry name" value="Zn_Chap_cDPG_Synth"/>
</dbReference>
<dbReference type="NCBIfam" id="NF047431">
    <property type="entry name" value="hiber_recruit"/>
    <property type="match status" value="1"/>
</dbReference>
<dbReference type="PANTHER" id="PTHR43603:SF1">
    <property type="entry name" value="ZINC-REGULATED GTPASE METALLOPROTEIN ACTIVATOR 1"/>
    <property type="match status" value="1"/>
</dbReference>
<dbReference type="InterPro" id="IPR003495">
    <property type="entry name" value="CobW/HypB/UreG_nucleotide-bd"/>
</dbReference>